<dbReference type="SUPFAM" id="SSF50494">
    <property type="entry name" value="Trypsin-like serine proteases"/>
    <property type="match status" value="1"/>
</dbReference>
<accession>A0ABQ9IZV0</accession>
<name>A0ABQ9IZV0_9CUCU</name>
<evidence type="ECO:0000313" key="2">
    <source>
        <dbReference type="EMBL" id="KAJ8969887.1"/>
    </source>
</evidence>
<dbReference type="Proteomes" id="UP001162164">
    <property type="component" value="Unassembled WGS sequence"/>
</dbReference>
<proteinExistence type="predicted"/>
<keyword evidence="3" id="KW-1185">Reference proteome</keyword>
<dbReference type="InterPro" id="IPR009003">
    <property type="entry name" value="Peptidase_S1_PA"/>
</dbReference>
<comment type="caution">
    <text evidence="2">The sequence shown here is derived from an EMBL/GenBank/DDBJ whole genome shotgun (WGS) entry which is preliminary data.</text>
</comment>
<evidence type="ECO:0000256" key="1">
    <source>
        <dbReference type="SAM" id="MobiDB-lite"/>
    </source>
</evidence>
<sequence length="262" mass="29673">MKSQPVLIEVEDKTNNKVFGCSGLMLNKKYVITTANLFLCEDSQNIFEELEPGKLYTNLFPNYNNTLNVVWNEDGLYVVKRPYIFAAFVSKNIKHSSKHIFQNWAIDSIDNNKDLSKILSVFVVLNFVKMESLESIKEIFSEWWDLSMSDNFNKGGSVYIRSVPFGNREFMDSVSQGIISNIFGTNECFVLSDCPSTPGSEGSPVYLSNRIHSASCMDNSILLNFHMYTKTMAGLTTRYTEPRGEIKRGGEKSSVDTNPLKI</sequence>
<evidence type="ECO:0000313" key="3">
    <source>
        <dbReference type="Proteomes" id="UP001162164"/>
    </source>
</evidence>
<reference evidence="2" key="1">
    <citation type="journal article" date="2023" name="Insect Mol. Biol.">
        <title>Genome sequencing provides insights into the evolution of gene families encoding plant cell wall-degrading enzymes in longhorned beetles.</title>
        <authorList>
            <person name="Shin N.R."/>
            <person name="Okamura Y."/>
            <person name="Kirsch R."/>
            <person name="Pauchet Y."/>
        </authorList>
    </citation>
    <scope>NUCLEOTIDE SEQUENCE</scope>
    <source>
        <strain evidence="2">MMC_N1</strain>
    </source>
</reference>
<dbReference type="EMBL" id="JAPWTJ010001697">
    <property type="protein sequence ID" value="KAJ8969887.1"/>
    <property type="molecule type" value="Genomic_DNA"/>
</dbReference>
<protein>
    <recommendedName>
        <fullName evidence="4">Peptidase S1 domain-containing protein</fullName>
    </recommendedName>
</protein>
<evidence type="ECO:0008006" key="4">
    <source>
        <dbReference type="Google" id="ProtNLM"/>
    </source>
</evidence>
<feature type="region of interest" description="Disordered" evidence="1">
    <location>
        <begin position="240"/>
        <end position="262"/>
    </location>
</feature>
<gene>
    <name evidence="2" type="ORF">NQ317_013659</name>
</gene>
<feature type="compositionally biased region" description="Basic and acidic residues" evidence="1">
    <location>
        <begin position="240"/>
        <end position="254"/>
    </location>
</feature>
<organism evidence="2 3">
    <name type="scientific">Molorchus minor</name>
    <dbReference type="NCBI Taxonomy" id="1323400"/>
    <lineage>
        <taxon>Eukaryota</taxon>
        <taxon>Metazoa</taxon>
        <taxon>Ecdysozoa</taxon>
        <taxon>Arthropoda</taxon>
        <taxon>Hexapoda</taxon>
        <taxon>Insecta</taxon>
        <taxon>Pterygota</taxon>
        <taxon>Neoptera</taxon>
        <taxon>Endopterygota</taxon>
        <taxon>Coleoptera</taxon>
        <taxon>Polyphaga</taxon>
        <taxon>Cucujiformia</taxon>
        <taxon>Chrysomeloidea</taxon>
        <taxon>Cerambycidae</taxon>
        <taxon>Lamiinae</taxon>
        <taxon>Monochamini</taxon>
        <taxon>Molorchus</taxon>
    </lineage>
</organism>